<dbReference type="RefSeq" id="WP_111137217.1">
    <property type="nucleotide sequence ID" value="NZ_POUB01000317.1"/>
</dbReference>
<reference evidence="1 2" key="1">
    <citation type="submission" date="2018-01" db="EMBL/GenBank/DDBJ databases">
        <title>Draft genome sequence of Salinispora sp. 13K206.</title>
        <authorList>
            <person name="Sahin N."/>
            <person name="Saygin H."/>
            <person name="Ay H."/>
        </authorList>
    </citation>
    <scope>NUCLEOTIDE SEQUENCE [LARGE SCALE GENOMIC DNA]</scope>
    <source>
        <strain evidence="1 2">13K206</strain>
    </source>
</reference>
<proteinExistence type="predicted"/>
<protein>
    <submittedName>
        <fullName evidence="1">Uncharacterized protein</fullName>
    </submittedName>
</protein>
<dbReference type="EMBL" id="POUB01000317">
    <property type="protein sequence ID" value="PZF87128.1"/>
    <property type="molecule type" value="Genomic_DNA"/>
</dbReference>
<name>A0A2W2C592_9ACTN</name>
<dbReference type="AlphaFoldDB" id="A0A2W2C592"/>
<evidence type="ECO:0000313" key="1">
    <source>
        <dbReference type="EMBL" id="PZF87128.1"/>
    </source>
</evidence>
<organism evidence="1 2">
    <name type="scientific">Micromonospora deserti</name>
    <dbReference type="NCBI Taxonomy" id="2070366"/>
    <lineage>
        <taxon>Bacteria</taxon>
        <taxon>Bacillati</taxon>
        <taxon>Actinomycetota</taxon>
        <taxon>Actinomycetes</taxon>
        <taxon>Micromonosporales</taxon>
        <taxon>Micromonosporaceae</taxon>
        <taxon>Micromonospora</taxon>
    </lineage>
</organism>
<comment type="caution">
    <text evidence="1">The sequence shown here is derived from an EMBL/GenBank/DDBJ whole genome shotgun (WGS) entry which is preliminary data.</text>
</comment>
<evidence type="ECO:0000313" key="2">
    <source>
        <dbReference type="Proteomes" id="UP000248749"/>
    </source>
</evidence>
<keyword evidence="2" id="KW-1185">Reference proteome</keyword>
<gene>
    <name evidence="1" type="ORF">C1I99_27990</name>
</gene>
<sequence length="113" mass="12572">MGVDVVLYRVVGAGPDRRRVSYVPAEVLPDPDDVLLDLLTRARGGGRTPLLDRVDPIGELVVPADRAPQLLAELRRLAEAARAAPELAHLRRLDRLARRCRQDGEMEIRFEGD</sequence>
<dbReference type="Proteomes" id="UP000248749">
    <property type="component" value="Unassembled WGS sequence"/>
</dbReference>
<accession>A0A2W2C592</accession>